<dbReference type="Pfam" id="PF03803">
    <property type="entry name" value="Scramblase"/>
    <property type="match status" value="1"/>
</dbReference>
<comment type="similarity">
    <text evidence="1 2">Belongs to the phospholipid scramblase family.</text>
</comment>
<evidence type="ECO:0000256" key="3">
    <source>
        <dbReference type="SAM" id="MobiDB-lite"/>
    </source>
</evidence>
<reference evidence="4" key="1">
    <citation type="journal article" date="2020" name="Cell">
        <title>Large-Scale Comparative Analyses of Tick Genomes Elucidate Their Genetic Diversity and Vector Capacities.</title>
        <authorList>
            <consortium name="Tick Genome and Microbiome Consortium (TIGMIC)"/>
            <person name="Jia N."/>
            <person name="Wang J."/>
            <person name="Shi W."/>
            <person name="Du L."/>
            <person name="Sun Y."/>
            <person name="Zhan W."/>
            <person name="Jiang J.F."/>
            <person name="Wang Q."/>
            <person name="Zhang B."/>
            <person name="Ji P."/>
            <person name="Bell-Sakyi L."/>
            <person name="Cui X.M."/>
            <person name="Yuan T.T."/>
            <person name="Jiang B.G."/>
            <person name="Yang W.F."/>
            <person name="Lam T.T."/>
            <person name="Chang Q.C."/>
            <person name="Ding S.J."/>
            <person name="Wang X.J."/>
            <person name="Zhu J.G."/>
            <person name="Ruan X.D."/>
            <person name="Zhao L."/>
            <person name="Wei J.T."/>
            <person name="Ye R.Z."/>
            <person name="Que T.C."/>
            <person name="Du C.H."/>
            <person name="Zhou Y.H."/>
            <person name="Cheng J.X."/>
            <person name="Dai P.F."/>
            <person name="Guo W.B."/>
            <person name="Han X.H."/>
            <person name="Huang E.J."/>
            <person name="Li L.F."/>
            <person name="Wei W."/>
            <person name="Gao Y.C."/>
            <person name="Liu J.Z."/>
            <person name="Shao H.Z."/>
            <person name="Wang X."/>
            <person name="Wang C.C."/>
            <person name="Yang T.C."/>
            <person name="Huo Q.B."/>
            <person name="Li W."/>
            <person name="Chen H.Y."/>
            <person name="Chen S.E."/>
            <person name="Zhou L.G."/>
            <person name="Ni X.B."/>
            <person name="Tian J.H."/>
            <person name="Sheng Y."/>
            <person name="Liu T."/>
            <person name="Pan Y.S."/>
            <person name="Xia L.Y."/>
            <person name="Li J."/>
            <person name="Zhao F."/>
            <person name="Cao W.C."/>
        </authorList>
    </citation>
    <scope>NUCLEOTIDE SEQUENCE</scope>
    <source>
        <strain evidence="4">Rmic-2018</strain>
    </source>
</reference>
<proteinExistence type="inferred from homology"/>
<sequence length="377" mass="41372">MQPKRPVAPPFRPMAPRTSPREAAVTAPSVRPNAPVPSPAVPVIPMTGAASARPALVVMPSVVTAQNAAVGTARTRGPFVQMPVKGAAIPEVEPVPGCPPGLEYLTCVDQLLVHQQLQLLERGSNSVSDYGTSFCIHRIRNSLNYEMKPLLSPEISEFYCTPTRAVFVPYEQRNRYVVKNTMSQFVFTAVEECDLATRCCCGSNRPFEMSLNDYRDIEVMRLFRPLRCDSCCCFCCLQEMEICAPPGTVIGWLRQDCTVIFPLFSVLDSDKNVVLQIQGPFCTTALVCNDIVFDVTTRDGKTKIGQITKNWSGLLREAFTDIDNFTLAFPIDLDVKMKAVLLGAVFLIVGIVITKDFMFFENGAAGPISGFDAPGNL</sequence>
<evidence type="ECO:0000313" key="5">
    <source>
        <dbReference type="Proteomes" id="UP000821866"/>
    </source>
</evidence>
<dbReference type="GO" id="GO:0017128">
    <property type="term" value="F:phospholipid scramblase activity"/>
    <property type="evidence" value="ECO:0007669"/>
    <property type="project" value="InterPro"/>
</dbReference>
<organism evidence="4 5">
    <name type="scientific">Rhipicephalus microplus</name>
    <name type="common">Cattle tick</name>
    <name type="synonym">Boophilus microplus</name>
    <dbReference type="NCBI Taxonomy" id="6941"/>
    <lineage>
        <taxon>Eukaryota</taxon>
        <taxon>Metazoa</taxon>
        <taxon>Ecdysozoa</taxon>
        <taxon>Arthropoda</taxon>
        <taxon>Chelicerata</taxon>
        <taxon>Arachnida</taxon>
        <taxon>Acari</taxon>
        <taxon>Parasitiformes</taxon>
        <taxon>Ixodida</taxon>
        <taxon>Ixodoidea</taxon>
        <taxon>Ixodidae</taxon>
        <taxon>Rhipicephalinae</taxon>
        <taxon>Rhipicephalus</taxon>
        <taxon>Boophilus</taxon>
    </lineage>
</organism>
<evidence type="ECO:0000313" key="4">
    <source>
        <dbReference type="EMBL" id="KAH8035558.1"/>
    </source>
</evidence>
<keyword evidence="2" id="KW-0449">Lipoprotein</keyword>
<evidence type="ECO:0000256" key="2">
    <source>
        <dbReference type="RuleBase" id="RU363116"/>
    </source>
</evidence>
<reference evidence="4" key="2">
    <citation type="submission" date="2021-09" db="EMBL/GenBank/DDBJ databases">
        <authorList>
            <person name="Jia N."/>
            <person name="Wang J."/>
            <person name="Shi W."/>
            <person name="Du L."/>
            <person name="Sun Y."/>
            <person name="Zhan W."/>
            <person name="Jiang J."/>
            <person name="Wang Q."/>
            <person name="Zhang B."/>
            <person name="Ji P."/>
            <person name="Sakyi L.B."/>
            <person name="Cui X."/>
            <person name="Yuan T."/>
            <person name="Jiang B."/>
            <person name="Yang W."/>
            <person name="Lam T.T.-Y."/>
            <person name="Chang Q."/>
            <person name="Ding S."/>
            <person name="Wang X."/>
            <person name="Zhu J."/>
            <person name="Ruan X."/>
            <person name="Zhao L."/>
            <person name="Wei J."/>
            <person name="Que T."/>
            <person name="Du C."/>
            <person name="Cheng J."/>
            <person name="Dai P."/>
            <person name="Han X."/>
            <person name="Huang E."/>
            <person name="Gao Y."/>
            <person name="Liu J."/>
            <person name="Shao H."/>
            <person name="Ye R."/>
            <person name="Li L."/>
            <person name="Wei W."/>
            <person name="Wang X."/>
            <person name="Wang C."/>
            <person name="Huo Q."/>
            <person name="Li W."/>
            <person name="Guo W."/>
            <person name="Chen H."/>
            <person name="Chen S."/>
            <person name="Zhou L."/>
            <person name="Zhou L."/>
            <person name="Ni X."/>
            <person name="Tian J."/>
            <person name="Zhou Y."/>
            <person name="Sheng Y."/>
            <person name="Liu T."/>
            <person name="Pan Y."/>
            <person name="Xia L."/>
            <person name="Li J."/>
            <person name="Zhao F."/>
            <person name="Cao W."/>
        </authorList>
    </citation>
    <scope>NUCLEOTIDE SEQUENCE</scope>
    <source>
        <strain evidence="4">Rmic-2018</strain>
        <tissue evidence="4">Larvae</tissue>
    </source>
</reference>
<evidence type="ECO:0000256" key="1">
    <source>
        <dbReference type="ARBA" id="ARBA00005350"/>
    </source>
</evidence>
<dbReference type="EMBL" id="JABSTU010000003">
    <property type="protein sequence ID" value="KAH8035558.1"/>
    <property type="molecule type" value="Genomic_DNA"/>
</dbReference>
<keyword evidence="5" id="KW-1185">Reference proteome</keyword>
<dbReference type="PANTHER" id="PTHR23248">
    <property type="entry name" value="PHOSPHOLIPID SCRAMBLASE-RELATED"/>
    <property type="match status" value="1"/>
</dbReference>
<dbReference type="GO" id="GO:0005886">
    <property type="term" value="C:plasma membrane"/>
    <property type="evidence" value="ECO:0007669"/>
    <property type="project" value="TreeGrafter"/>
</dbReference>
<accession>A0A9J6EMI1</accession>
<feature type="region of interest" description="Disordered" evidence="3">
    <location>
        <begin position="1"/>
        <end position="32"/>
    </location>
</feature>
<feature type="compositionally biased region" description="Pro residues" evidence="3">
    <location>
        <begin position="1"/>
        <end position="13"/>
    </location>
</feature>
<comment type="cofactor">
    <cofactor evidence="2">
        <name>Ca(2+)</name>
        <dbReference type="ChEBI" id="CHEBI:29108"/>
    </cofactor>
</comment>
<dbReference type="VEuPathDB" id="VectorBase:LOC119181813"/>
<dbReference type="AlphaFoldDB" id="A0A9J6EMI1"/>
<comment type="function">
    <text evidence="2">May mediate accelerated ATP-independent bidirectional transbilayer migration of phospholipids upon binding calcium ions that results in a loss of phospholipid asymmetry in the plasma membrane.</text>
</comment>
<comment type="caution">
    <text evidence="4">The sequence shown here is derived from an EMBL/GenBank/DDBJ whole genome shotgun (WGS) entry which is preliminary data.</text>
</comment>
<keyword evidence="2" id="KW-0564">Palmitate</keyword>
<protein>
    <recommendedName>
        <fullName evidence="2">Phospholipid scramblase</fullName>
    </recommendedName>
</protein>
<gene>
    <name evidence="4" type="ORF">HPB51_006314</name>
</gene>
<dbReference type="PANTHER" id="PTHR23248:SF9">
    <property type="entry name" value="PHOSPHOLIPID SCRAMBLASE"/>
    <property type="match status" value="1"/>
</dbReference>
<dbReference type="InterPro" id="IPR005552">
    <property type="entry name" value="Scramblase"/>
</dbReference>
<name>A0A9J6EMI1_RHIMP</name>
<keyword evidence="2" id="KW-0106">Calcium</keyword>
<dbReference type="Proteomes" id="UP000821866">
    <property type="component" value="Chromosome 11"/>
</dbReference>